<dbReference type="AlphaFoldDB" id="A0A1Y1W2T4"/>
<dbReference type="InterPro" id="IPR036322">
    <property type="entry name" value="WD40_repeat_dom_sf"/>
</dbReference>
<comment type="caution">
    <text evidence="7">The sequence shown here is derived from an EMBL/GenBank/DDBJ whole genome shotgun (WGS) entry which is preliminary data.</text>
</comment>
<feature type="domain" description="WDHD1 first WD40" evidence="6">
    <location>
        <begin position="9"/>
        <end position="292"/>
    </location>
</feature>
<dbReference type="Pfam" id="PF24817">
    <property type="entry name" value="WD40_WDHD1_1st"/>
    <property type="match status" value="1"/>
</dbReference>
<proteinExistence type="predicted"/>
<gene>
    <name evidence="7" type="ORF">DL89DRAFT_259448</name>
</gene>
<dbReference type="InterPro" id="IPR057646">
    <property type="entry name" value="WD40_WDHD1_1st"/>
</dbReference>
<dbReference type="SUPFAM" id="SSF50978">
    <property type="entry name" value="WD40 repeat-like"/>
    <property type="match status" value="2"/>
</dbReference>
<dbReference type="GO" id="GO:0006281">
    <property type="term" value="P:DNA repair"/>
    <property type="evidence" value="ECO:0007669"/>
    <property type="project" value="TreeGrafter"/>
</dbReference>
<evidence type="ECO:0000256" key="2">
    <source>
        <dbReference type="ARBA" id="ARBA00022737"/>
    </source>
</evidence>
<dbReference type="InterPro" id="IPR019775">
    <property type="entry name" value="WD40_repeat_CS"/>
</dbReference>
<dbReference type="PANTHER" id="PTHR19932:SF10">
    <property type="entry name" value="WD REPEAT AND HMG-BOX DNA-BINDING PROTEIN 1"/>
    <property type="match status" value="1"/>
</dbReference>
<dbReference type="PANTHER" id="PTHR19932">
    <property type="entry name" value="WD REPEAT AND HMG-BOX DNA BINDING PROTEIN"/>
    <property type="match status" value="1"/>
</dbReference>
<dbReference type="RefSeq" id="XP_040741473.1">
    <property type="nucleotide sequence ID" value="XM_040885687.1"/>
</dbReference>
<feature type="repeat" description="WD" evidence="3">
    <location>
        <begin position="235"/>
        <end position="276"/>
    </location>
</feature>
<evidence type="ECO:0000256" key="3">
    <source>
        <dbReference type="PROSITE-ProRule" id="PRU00221"/>
    </source>
</evidence>
<dbReference type="GO" id="GO:0043596">
    <property type="term" value="C:nuclear replication fork"/>
    <property type="evidence" value="ECO:0007669"/>
    <property type="project" value="TreeGrafter"/>
</dbReference>
<keyword evidence="8" id="KW-1185">Reference proteome</keyword>
<dbReference type="OrthoDB" id="427368at2759"/>
<dbReference type="GO" id="GO:0006261">
    <property type="term" value="P:DNA-templated DNA replication"/>
    <property type="evidence" value="ECO:0007669"/>
    <property type="project" value="TreeGrafter"/>
</dbReference>
<dbReference type="STRING" id="61395.A0A1Y1W2T4"/>
<evidence type="ECO:0000256" key="1">
    <source>
        <dbReference type="ARBA" id="ARBA00022574"/>
    </source>
</evidence>
<dbReference type="PROSITE" id="PS00678">
    <property type="entry name" value="WD_REPEATS_1"/>
    <property type="match status" value="2"/>
</dbReference>
<organism evidence="7 8">
    <name type="scientific">Linderina pennispora</name>
    <dbReference type="NCBI Taxonomy" id="61395"/>
    <lineage>
        <taxon>Eukaryota</taxon>
        <taxon>Fungi</taxon>
        <taxon>Fungi incertae sedis</taxon>
        <taxon>Zoopagomycota</taxon>
        <taxon>Kickxellomycotina</taxon>
        <taxon>Kickxellomycetes</taxon>
        <taxon>Kickxellales</taxon>
        <taxon>Kickxellaceae</taxon>
        <taxon>Linderina</taxon>
    </lineage>
</organism>
<feature type="domain" description="WDHD1/CFT4 second beta-propeller" evidence="5">
    <location>
        <begin position="403"/>
        <end position="696"/>
    </location>
</feature>
<dbReference type="GeneID" id="63802335"/>
<dbReference type="Proteomes" id="UP000193922">
    <property type="component" value="Unassembled WGS sequence"/>
</dbReference>
<keyword evidence="1 3" id="KW-0853">WD repeat</keyword>
<dbReference type="GO" id="GO:0000278">
    <property type="term" value="P:mitotic cell cycle"/>
    <property type="evidence" value="ECO:0007669"/>
    <property type="project" value="TreeGrafter"/>
</dbReference>
<feature type="repeat" description="WD" evidence="3">
    <location>
        <begin position="141"/>
        <end position="175"/>
    </location>
</feature>
<dbReference type="CDD" id="cd00200">
    <property type="entry name" value="WD40"/>
    <property type="match status" value="1"/>
</dbReference>
<dbReference type="PROSITE" id="PS50294">
    <property type="entry name" value="WD_REPEATS_REGION"/>
    <property type="match status" value="2"/>
</dbReference>
<dbReference type="PROSITE" id="PS50082">
    <property type="entry name" value="WD_REPEATS_2"/>
    <property type="match status" value="2"/>
</dbReference>
<feature type="region of interest" description="Disordered" evidence="4">
    <location>
        <begin position="690"/>
        <end position="722"/>
    </location>
</feature>
<dbReference type="InterPro" id="IPR015943">
    <property type="entry name" value="WD40/YVTN_repeat-like_dom_sf"/>
</dbReference>
<evidence type="ECO:0000259" key="6">
    <source>
        <dbReference type="Pfam" id="PF24817"/>
    </source>
</evidence>
<dbReference type="GO" id="GO:0003682">
    <property type="term" value="F:chromatin binding"/>
    <property type="evidence" value="ECO:0007669"/>
    <property type="project" value="TreeGrafter"/>
</dbReference>
<evidence type="ECO:0000256" key="4">
    <source>
        <dbReference type="SAM" id="MobiDB-lite"/>
    </source>
</evidence>
<dbReference type="SMART" id="SM00320">
    <property type="entry name" value="WD40"/>
    <property type="match status" value="6"/>
</dbReference>
<keyword evidence="2" id="KW-0677">Repeat</keyword>
<sequence>MLPSITPPRFAHSEGYTTVAFGHTGQFVCTGGSDSLVRIFHAPKGERDQEAITLEHHTDNVLSLAVSKNKILSGDEEGVILSFDVSSRDPLSIEPSGSVLRSALSARDLSISSSERQVAVAADDEVVRIVSLLDMSLLHSLQGHRAPVTSVSFSPDSVFLASVGCDGSLRVWDMRDDPACVHIDNKITYVCEPGNSMAQTKARWSPDGRLLAVPCNDNGIRLIERNTWEVLASLAGVHTKQVTCLAWSGNGRYVASVALDNKAVVWDVQARKAIDWNPTGNMLAFTDNTGAMYIWDDVVAIDQGHAAPYNKIAMESSSLAGSLKTQARISEPDSKLMSDLFGDAAAVDEMIEEAEMEEDAEILEQGEDTNDMLDDFVVDDDGAGYAEPKAQPWAVLADQQTRSFQPGATPWINSRRYLAFNMVGSVAAVAQDSSYNTIELEFYDKSLRRDFHFSDTYKFSMAALSENGCLFATTSRELANDQSLRELAGSDDEVSVLSYRAFASWSTNTDWLFKLPENEHPRCIAASSHGVAAITSQGMLRCFTLGGAQRHIESLPDRTVTCVANKDMLLIILESAGSIRTASGEKRMEYEYILMTIDGQTRLAAGACPVTPRGEIVWAGFSEEGHPATCDSKGNVRLLHKYWDASDAAWVPVLDTRALAAANGKKEAYWPVAISAKQFMVVTCPQPRKIPATSETHPGRIGHQHSAAADRHADWAARSTAV</sequence>
<dbReference type="InterPro" id="IPR022100">
    <property type="entry name" value="WDHD1/CFT4_beta-prop_2nd"/>
</dbReference>
<dbReference type="Gene3D" id="2.130.10.10">
    <property type="entry name" value="YVTN repeat-like/Quinoprotein amine dehydrogenase"/>
    <property type="match status" value="3"/>
</dbReference>
<evidence type="ECO:0000259" key="5">
    <source>
        <dbReference type="Pfam" id="PF12341"/>
    </source>
</evidence>
<reference evidence="7 8" key="1">
    <citation type="submission" date="2016-07" db="EMBL/GenBank/DDBJ databases">
        <title>Pervasive Adenine N6-methylation of Active Genes in Fungi.</title>
        <authorList>
            <consortium name="DOE Joint Genome Institute"/>
            <person name="Mondo S.J."/>
            <person name="Dannebaum R.O."/>
            <person name="Kuo R.C."/>
            <person name="Labutti K."/>
            <person name="Haridas S."/>
            <person name="Kuo A."/>
            <person name="Salamov A."/>
            <person name="Ahrendt S.R."/>
            <person name="Lipzen A."/>
            <person name="Sullivan W."/>
            <person name="Andreopoulos W.B."/>
            <person name="Clum A."/>
            <person name="Lindquist E."/>
            <person name="Daum C."/>
            <person name="Ramamoorthy G.K."/>
            <person name="Gryganskyi A."/>
            <person name="Culley D."/>
            <person name="Magnuson J.K."/>
            <person name="James T.Y."/>
            <person name="O'Malley M.A."/>
            <person name="Stajich J.E."/>
            <person name="Spatafora J.W."/>
            <person name="Visel A."/>
            <person name="Grigoriev I.V."/>
        </authorList>
    </citation>
    <scope>NUCLEOTIDE SEQUENCE [LARGE SCALE GENOMIC DNA]</scope>
    <source>
        <strain evidence="7 8">ATCC 12442</strain>
    </source>
</reference>
<dbReference type="EMBL" id="MCFD01000012">
    <property type="protein sequence ID" value="ORX67586.1"/>
    <property type="molecule type" value="Genomic_DNA"/>
</dbReference>
<dbReference type="Pfam" id="PF12341">
    <property type="entry name" value="Mcl1_mid"/>
    <property type="match status" value="1"/>
</dbReference>
<dbReference type="InterPro" id="IPR001680">
    <property type="entry name" value="WD40_rpt"/>
</dbReference>
<name>A0A1Y1W2T4_9FUNG</name>
<evidence type="ECO:0000313" key="8">
    <source>
        <dbReference type="Proteomes" id="UP000193922"/>
    </source>
</evidence>
<protein>
    <submittedName>
        <fullName evidence="7">WD40 repeat-like protein</fullName>
    </submittedName>
</protein>
<accession>A0A1Y1W2T4</accession>
<evidence type="ECO:0000313" key="7">
    <source>
        <dbReference type="EMBL" id="ORX67586.1"/>
    </source>
</evidence>